<sequence>MSMLSMLLPPCKVVWHLVVSVKGLYIFIFSSKLFMLNLTIIAAHPNVRVFISHGGGLSTQEAMYHATPVLALPIFGDQPKNGARIRTAGMGLDLKWEELTEDLLIESLKEIISNTKYQESVNKVSASLKDQPQTPTERAVFWTEYVIRHNGAPQLKSPAVDLSWVNFLMLDVLIVILITIYILFKIAFFLFKSILHFLVSNVTKKKAE</sequence>
<dbReference type="SUPFAM" id="SSF53756">
    <property type="entry name" value="UDP-Glycosyltransferase/glycogen phosphorylase"/>
    <property type="match status" value="1"/>
</dbReference>
<reference evidence="5 6" key="1">
    <citation type="submission" date="2024-05" db="EMBL/GenBank/DDBJ databases">
        <authorList>
            <person name="Wallberg A."/>
        </authorList>
    </citation>
    <scope>NUCLEOTIDE SEQUENCE [LARGE SCALE GENOMIC DNA]</scope>
</reference>
<feature type="transmembrane region" description="Helical" evidence="4">
    <location>
        <begin position="164"/>
        <end position="191"/>
    </location>
</feature>
<evidence type="ECO:0000256" key="2">
    <source>
        <dbReference type="ARBA" id="ARBA00022676"/>
    </source>
</evidence>
<evidence type="ECO:0000256" key="1">
    <source>
        <dbReference type="ARBA" id="ARBA00009995"/>
    </source>
</evidence>
<feature type="non-terminal residue" evidence="5">
    <location>
        <position position="208"/>
    </location>
</feature>
<evidence type="ECO:0000313" key="6">
    <source>
        <dbReference type="Proteomes" id="UP001497623"/>
    </source>
</evidence>
<dbReference type="GO" id="GO:0008194">
    <property type="term" value="F:UDP-glycosyltransferase activity"/>
    <property type="evidence" value="ECO:0007669"/>
    <property type="project" value="InterPro"/>
</dbReference>
<dbReference type="Gene3D" id="3.40.50.2000">
    <property type="entry name" value="Glycogen Phosphorylase B"/>
    <property type="match status" value="1"/>
</dbReference>
<dbReference type="InterPro" id="IPR050271">
    <property type="entry name" value="UDP-glycosyltransferase"/>
</dbReference>
<dbReference type="PANTHER" id="PTHR48043">
    <property type="entry name" value="EG:EG0003.4 PROTEIN-RELATED"/>
    <property type="match status" value="1"/>
</dbReference>
<protein>
    <recommendedName>
        <fullName evidence="7">UDP-glycosyltransferase</fullName>
    </recommendedName>
</protein>
<dbReference type="Proteomes" id="UP001497623">
    <property type="component" value="Unassembled WGS sequence"/>
</dbReference>
<name>A0AAV2SFF2_MEGNR</name>
<keyword evidence="4" id="KW-1133">Transmembrane helix</keyword>
<comment type="caution">
    <text evidence="5">The sequence shown here is derived from an EMBL/GenBank/DDBJ whole genome shotgun (WGS) entry which is preliminary data.</text>
</comment>
<feature type="transmembrane region" description="Helical" evidence="4">
    <location>
        <begin position="24"/>
        <end position="43"/>
    </location>
</feature>
<keyword evidence="2" id="KW-0328">Glycosyltransferase</keyword>
<keyword evidence="4" id="KW-0472">Membrane</keyword>
<dbReference type="PANTHER" id="PTHR48043:SF159">
    <property type="entry name" value="EG:EG0003.4 PROTEIN-RELATED"/>
    <property type="match status" value="1"/>
</dbReference>
<gene>
    <name evidence="5" type="ORF">MNOR_LOCUS36905</name>
</gene>
<dbReference type="AlphaFoldDB" id="A0AAV2SFF2"/>
<proteinExistence type="inferred from homology"/>
<dbReference type="Pfam" id="PF00201">
    <property type="entry name" value="UDPGT"/>
    <property type="match status" value="1"/>
</dbReference>
<keyword evidence="4" id="KW-0812">Transmembrane</keyword>
<keyword evidence="3" id="KW-0808">Transferase</keyword>
<keyword evidence="6" id="KW-1185">Reference proteome</keyword>
<dbReference type="InterPro" id="IPR002213">
    <property type="entry name" value="UDP_glucos_trans"/>
</dbReference>
<evidence type="ECO:0008006" key="7">
    <source>
        <dbReference type="Google" id="ProtNLM"/>
    </source>
</evidence>
<evidence type="ECO:0000256" key="3">
    <source>
        <dbReference type="ARBA" id="ARBA00022679"/>
    </source>
</evidence>
<comment type="similarity">
    <text evidence="1">Belongs to the UDP-glycosyltransferase family.</text>
</comment>
<accession>A0AAV2SFF2</accession>
<evidence type="ECO:0000313" key="5">
    <source>
        <dbReference type="EMBL" id="CAL4194021.1"/>
    </source>
</evidence>
<organism evidence="5 6">
    <name type="scientific">Meganyctiphanes norvegica</name>
    <name type="common">Northern krill</name>
    <name type="synonym">Thysanopoda norvegica</name>
    <dbReference type="NCBI Taxonomy" id="48144"/>
    <lineage>
        <taxon>Eukaryota</taxon>
        <taxon>Metazoa</taxon>
        <taxon>Ecdysozoa</taxon>
        <taxon>Arthropoda</taxon>
        <taxon>Crustacea</taxon>
        <taxon>Multicrustacea</taxon>
        <taxon>Malacostraca</taxon>
        <taxon>Eumalacostraca</taxon>
        <taxon>Eucarida</taxon>
        <taxon>Euphausiacea</taxon>
        <taxon>Euphausiidae</taxon>
        <taxon>Meganyctiphanes</taxon>
    </lineage>
</organism>
<dbReference type="EMBL" id="CAXKWB010070332">
    <property type="protein sequence ID" value="CAL4194021.1"/>
    <property type="molecule type" value="Genomic_DNA"/>
</dbReference>
<evidence type="ECO:0000256" key="4">
    <source>
        <dbReference type="SAM" id="Phobius"/>
    </source>
</evidence>